<dbReference type="AlphaFoldDB" id="A0A2Z2HUE2"/>
<keyword evidence="1" id="KW-0472">Membrane</keyword>
<evidence type="ECO:0000256" key="1">
    <source>
        <dbReference type="SAM" id="Phobius"/>
    </source>
</evidence>
<evidence type="ECO:0000313" key="2">
    <source>
        <dbReference type="EMBL" id="ARS90792.1"/>
    </source>
</evidence>
<dbReference type="Proteomes" id="UP000250088">
    <property type="component" value="Chromosome"/>
</dbReference>
<sequence>MPLSSVIRQLRGTVSNITGLVGNLNPIALLPPTVRSSLVWVRDAYPRGLGFADRETHTMSFVAVFGLLLLKTGWWLTILSILYFVLMFPIVVARYIPAVEQRWPFDKDSWPFWTMKNEV</sequence>
<name>A0A2Z2HUE2_9EURY</name>
<dbReference type="EMBL" id="CP019893">
    <property type="protein sequence ID" value="ARS90792.1"/>
    <property type="molecule type" value="Genomic_DNA"/>
</dbReference>
<keyword evidence="1" id="KW-0812">Transmembrane</keyword>
<protein>
    <submittedName>
        <fullName evidence="2">Uncharacterized protein</fullName>
    </submittedName>
</protein>
<dbReference type="GeneID" id="43740528"/>
<proteinExistence type="predicted"/>
<reference evidence="3" key="1">
    <citation type="submission" date="2017-02" db="EMBL/GenBank/DDBJ databases">
        <title>Natronthermophilus aegyptiacus gen. nov.,sp. nov., an aerobic, extremely halophilic alkalithermophilic archaeon isolated from the athalassohaline Wadi An Natrun, Egypt.</title>
        <authorList>
            <person name="Zhao B."/>
        </authorList>
    </citation>
    <scope>NUCLEOTIDE SEQUENCE [LARGE SCALE GENOMIC DNA]</scope>
    <source>
        <strain evidence="3">JW/NM-HA 15</strain>
    </source>
</reference>
<evidence type="ECO:0000313" key="3">
    <source>
        <dbReference type="Proteomes" id="UP000250088"/>
    </source>
</evidence>
<keyword evidence="1" id="KW-1133">Transmembrane helix</keyword>
<feature type="transmembrane region" description="Helical" evidence="1">
    <location>
        <begin position="74"/>
        <end position="96"/>
    </location>
</feature>
<dbReference type="KEGG" id="naj:B1756_14390"/>
<gene>
    <name evidence="2" type="ORF">B1756_14390</name>
</gene>
<dbReference type="RefSeq" id="WP_086889157.1">
    <property type="nucleotide sequence ID" value="NZ_CP019893.1"/>
</dbReference>
<organism evidence="2 3">
    <name type="scientific">Natrarchaeobaculum aegyptiacum</name>
    <dbReference type="NCBI Taxonomy" id="745377"/>
    <lineage>
        <taxon>Archaea</taxon>
        <taxon>Methanobacteriati</taxon>
        <taxon>Methanobacteriota</taxon>
        <taxon>Stenosarchaea group</taxon>
        <taxon>Halobacteria</taxon>
        <taxon>Halobacteriales</taxon>
        <taxon>Natrialbaceae</taxon>
        <taxon>Natrarchaeobaculum</taxon>
    </lineage>
</organism>
<accession>A0A2Z2HUE2</accession>
<keyword evidence="3" id="KW-1185">Reference proteome</keyword>